<protein>
    <recommendedName>
        <fullName evidence="5">HTH tetR-type domain-containing protein</fullName>
    </recommendedName>
</protein>
<dbReference type="EMBL" id="CADCSY010000075">
    <property type="protein sequence ID" value="CAA9240307.1"/>
    <property type="molecule type" value="Genomic_DNA"/>
</dbReference>
<keyword evidence="2 4" id="KW-0238">DNA-binding</keyword>
<evidence type="ECO:0000256" key="1">
    <source>
        <dbReference type="ARBA" id="ARBA00023015"/>
    </source>
</evidence>
<feature type="DNA-binding region" description="H-T-H motif" evidence="4">
    <location>
        <begin position="7"/>
        <end position="26"/>
    </location>
</feature>
<dbReference type="InterPro" id="IPR001647">
    <property type="entry name" value="HTH_TetR"/>
</dbReference>
<organism evidence="6">
    <name type="scientific">uncultured Acidimicrobiales bacterium</name>
    <dbReference type="NCBI Taxonomy" id="310071"/>
    <lineage>
        <taxon>Bacteria</taxon>
        <taxon>Bacillati</taxon>
        <taxon>Actinomycetota</taxon>
        <taxon>Acidimicrobiia</taxon>
        <taxon>Acidimicrobiales</taxon>
        <taxon>environmental samples</taxon>
    </lineage>
</organism>
<proteinExistence type="predicted"/>
<dbReference type="GO" id="GO:0000976">
    <property type="term" value="F:transcription cis-regulatory region binding"/>
    <property type="evidence" value="ECO:0007669"/>
    <property type="project" value="TreeGrafter"/>
</dbReference>
<keyword evidence="3" id="KW-0804">Transcription</keyword>
<sequence length="161" mass="17384">MGFDQVTLADIAARADLTPAAVYNHFTDKAQLLFEAGRRALEELTAGAVGSLAEVRTAGEIAAGYLSPELASQRRLLLQLHQASERDEDLRAILGAWHRRSSEDLRPLLGPDVEDPVAVLKTFYLVLLGLCHLEQLDALAVPPARLTSCVGETVDRLLGGT</sequence>
<evidence type="ECO:0000256" key="2">
    <source>
        <dbReference type="ARBA" id="ARBA00023125"/>
    </source>
</evidence>
<evidence type="ECO:0000313" key="6">
    <source>
        <dbReference type="EMBL" id="CAA9240307.1"/>
    </source>
</evidence>
<dbReference type="InterPro" id="IPR023772">
    <property type="entry name" value="DNA-bd_HTH_TetR-type_CS"/>
</dbReference>
<keyword evidence="1" id="KW-0805">Transcription regulation</keyword>
<evidence type="ECO:0000256" key="4">
    <source>
        <dbReference type="PROSITE-ProRule" id="PRU00335"/>
    </source>
</evidence>
<dbReference type="GO" id="GO:0003700">
    <property type="term" value="F:DNA-binding transcription factor activity"/>
    <property type="evidence" value="ECO:0007669"/>
    <property type="project" value="TreeGrafter"/>
</dbReference>
<dbReference type="Pfam" id="PF00440">
    <property type="entry name" value="TetR_N"/>
    <property type="match status" value="1"/>
</dbReference>
<dbReference type="InterPro" id="IPR009057">
    <property type="entry name" value="Homeodomain-like_sf"/>
</dbReference>
<dbReference type="PROSITE" id="PS01081">
    <property type="entry name" value="HTH_TETR_1"/>
    <property type="match status" value="1"/>
</dbReference>
<feature type="domain" description="HTH tetR-type" evidence="5">
    <location>
        <begin position="1"/>
        <end position="44"/>
    </location>
</feature>
<dbReference type="SUPFAM" id="SSF46689">
    <property type="entry name" value="Homeodomain-like"/>
    <property type="match status" value="1"/>
</dbReference>
<accession>A0A6J4I236</accession>
<name>A0A6J4I236_9ACTN</name>
<evidence type="ECO:0000259" key="5">
    <source>
        <dbReference type="PROSITE" id="PS50977"/>
    </source>
</evidence>
<reference evidence="6" key="1">
    <citation type="submission" date="2020-02" db="EMBL/GenBank/DDBJ databases">
        <authorList>
            <person name="Meier V. D."/>
        </authorList>
    </citation>
    <scope>NUCLEOTIDE SEQUENCE</scope>
    <source>
        <strain evidence="6">AVDCRST_MAG20</strain>
    </source>
</reference>
<dbReference type="PANTHER" id="PTHR30055">
    <property type="entry name" value="HTH-TYPE TRANSCRIPTIONAL REGULATOR RUTR"/>
    <property type="match status" value="1"/>
</dbReference>
<dbReference type="Gene3D" id="1.10.357.10">
    <property type="entry name" value="Tetracycline Repressor, domain 2"/>
    <property type="match status" value="1"/>
</dbReference>
<dbReference type="PANTHER" id="PTHR30055:SF234">
    <property type="entry name" value="HTH-TYPE TRANSCRIPTIONAL REGULATOR BETI"/>
    <property type="match status" value="1"/>
</dbReference>
<dbReference type="AlphaFoldDB" id="A0A6J4I236"/>
<dbReference type="PROSITE" id="PS50977">
    <property type="entry name" value="HTH_TETR_2"/>
    <property type="match status" value="1"/>
</dbReference>
<evidence type="ECO:0000256" key="3">
    <source>
        <dbReference type="ARBA" id="ARBA00023163"/>
    </source>
</evidence>
<gene>
    <name evidence="6" type="ORF">AVDCRST_MAG20-1692</name>
</gene>
<dbReference type="InterPro" id="IPR050109">
    <property type="entry name" value="HTH-type_TetR-like_transc_reg"/>
</dbReference>